<accession>A0AA95NA75</accession>
<evidence type="ECO:0000313" key="2">
    <source>
        <dbReference type="EMBL" id="WIT10284.1"/>
    </source>
</evidence>
<feature type="chain" id="PRO_5041653501" evidence="1">
    <location>
        <begin position="26"/>
        <end position="175"/>
    </location>
</feature>
<dbReference type="KEGG" id="pais:PFX98_15330"/>
<dbReference type="RefSeq" id="WP_285231353.1">
    <property type="nucleotide sequence ID" value="NZ_CP116346.1"/>
</dbReference>
<evidence type="ECO:0000313" key="3">
    <source>
        <dbReference type="Proteomes" id="UP001177769"/>
    </source>
</evidence>
<sequence length="175" mass="19455">MSRLRILLWLCLALYLALCQPAARAAGGLDEAQMRAAFVHRFAQYTQWPPPPLREFTYCTAGIEGDGEAWRNLPNRPMGGLPIQILNLDSPQQVGQCQLLVLGHSDRAELRRWMHALGDLPVLVVGASPEAYRAGASIVLMLEPQGLAFRVNNTEAKRRGLLLSSQMLKLAREVR</sequence>
<keyword evidence="1" id="KW-0732">Signal</keyword>
<reference evidence="2" key="1">
    <citation type="submission" date="2023-01" db="EMBL/GenBank/DDBJ databases">
        <title>Whole genome sequence of Paucibacter sp. S2-9 isolated from pond sediment.</title>
        <authorList>
            <person name="Jung J.Y."/>
        </authorList>
    </citation>
    <scope>NUCLEOTIDE SEQUENCE</scope>
    <source>
        <strain evidence="2">S2-9</strain>
    </source>
</reference>
<feature type="signal peptide" evidence="1">
    <location>
        <begin position="1"/>
        <end position="25"/>
    </location>
</feature>
<name>A0AA95NA75_9BURK</name>
<dbReference type="InterPro" id="IPR025293">
    <property type="entry name" value="YfiR/HmsC-like"/>
</dbReference>
<proteinExistence type="predicted"/>
<evidence type="ECO:0000256" key="1">
    <source>
        <dbReference type="SAM" id="SignalP"/>
    </source>
</evidence>
<protein>
    <submittedName>
        <fullName evidence="2">YfiR family protein</fullName>
    </submittedName>
</protein>
<gene>
    <name evidence="2" type="ORF">PFX98_15330</name>
</gene>
<keyword evidence="3" id="KW-1185">Reference proteome</keyword>
<dbReference type="Proteomes" id="UP001177769">
    <property type="component" value="Chromosome"/>
</dbReference>
<dbReference type="Pfam" id="PF13689">
    <property type="entry name" value="DUF4154"/>
    <property type="match status" value="1"/>
</dbReference>
<dbReference type="AlphaFoldDB" id="A0AA95NA75"/>
<organism evidence="2 3">
    <name type="scientific">Paucibacter sediminis</name>
    <dbReference type="NCBI Taxonomy" id="3019553"/>
    <lineage>
        <taxon>Bacteria</taxon>
        <taxon>Pseudomonadati</taxon>
        <taxon>Pseudomonadota</taxon>
        <taxon>Betaproteobacteria</taxon>
        <taxon>Burkholderiales</taxon>
        <taxon>Sphaerotilaceae</taxon>
        <taxon>Roseateles</taxon>
    </lineage>
</organism>
<dbReference type="EMBL" id="CP116346">
    <property type="protein sequence ID" value="WIT10284.1"/>
    <property type="molecule type" value="Genomic_DNA"/>
</dbReference>